<name>A0A9Q9B751_9PEZI</name>
<dbReference type="AlphaFoldDB" id="A0A9Q9B751"/>
<accession>A0A9Q9B751</accession>
<dbReference type="OrthoDB" id="3631484at2759"/>
<sequence length="344" mass="38647">MPTTISDLPQEVWDQILGDLWSPPTATGTDRIPLGDFENFRLANREFRLRSSNAFVDRNIRHLRLRLGANPYNIMPGFEDVKDTKEVLRYFGNGRGIFRDNPVYLAIQTIEFLHYRAKPLLAQAPSLDATCLARLRGQLRPFISKAVDVNEIIFTGEAQPTGTPVGGRSSAAIFAVALQTLARKPDHNYRRVSFKNCDIDANPLIIFLEQHARRIDTLHMDRVWLATGQWELILLVLRDRCPALQTLTMKNLYAVGVTTGGWMVPNFAQFTGENPVLPFKTPATLADGTVTTRNEHYHLAGDVMSMKGRTGVRLGVNKLLESYGSFFYNPAYTYEAFSAGGRIV</sequence>
<gene>
    <name evidence="1" type="ORF">Slin15195_G119820</name>
</gene>
<evidence type="ECO:0000313" key="1">
    <source>
        <dbReference type="EMBL" id="USW58663.1"/>
    </source>
</evidence>
<keyword evidence="2" id="KW-1185">Reference proteome</keyword>
<dbReference type="EMBL" id="CP099428">
    <property type="protein sequence ID" value="USW58663.1"/>
    <property type="molecule type" value="Genomic_DNA"/>
</dbReference>
<protein>
    <submittedName>
        <fullName evidence="1">Uncharacterized protein</fullName>
    </submittedName>
</protein>
<evidence type="ECO:0000313" key="2">
    <source>
        <dbReference type="Proteomes" id="UP001056384"/>
    </source>
</evidence>
<proteinExistence type="predicted"/>
<reference evidence="1" key="1">
    <citation type="submission" date="2022-06" db="EMBL/GenBank/DDBJ databases">
        <title>Complete genome sequences of two strains of the flax pathogen Septoria linicola.</title>
        <authorList>
            <person name="Lapalu N."/>
            <person name="Simon A."/>
            <person name="Demenou B."/>
            <person name="Paumier D."/>
            <person name="Guillot M.-P."/>
            <person name="Gout L."/>
            <person name="Valade R."/>
        </authorList>
    </citation>
    <scope>NUCLEOTIDE SEQUENCE</scope>
    <source>
        <strain evidence="1">SE15195</strain>
    </source>
</reference>
<dbReference type="Proteomes" id="UP001056384">
    <property type="component" value="Chromosome 11"/>
</dbReference>
<organism evidence="1 2">
    <name type="scientific">Septoria linicola</name>
    <dbReference type="NCBI Taxonomy" id="215465"/>
    <lineage>
        <taxon>Eukaryota</taxon>
        <taxon>Fungi</taxon>
        <taxon>Dikarya</taxon>
        <taxon>Ascomycota</taxon>
        <taxon>Pezizomycotina</taxon>
        <taxon>Dothideomycetes</taxon>
        <taxon>Dothideomycetidae</taxon>
        <taxon>Mycosphaerellales</taxon>
        <taxon>Mycosphaerellaceae</taxon>
        <taxon>Septoria</taxon>
    </lineage>
</organism>